<reference evidence="3" key="2">
    <citation type="submission" date="2015-03" db="EMBL/GenBank/DDBJ databases">
        <authorList>
            <consortium name="Pathogen Informatics"/>
            <person name="Murphy D."/>
        </authorList>
    </citation>
    <scope>NUCLEOTIDE SEQUENCE</scope>
    <source>
        <strain evidence="3">N09902308</strain>
    </source>
</reference>
<evidence type="ECO:0000313" key="2">
    <source>
        <dbReference type="EMBL" id="CFE51784.1"/>
    </source>
</evidence>
<evidence type="ECO:0000259" key="1">
    <source>
        <dbReference type="Pfam" id="PF03900"/>
    </source>
</evidence>
<dbReference type="GO" id="GO:0004418">
    <property type="term" value="F:hydroxymethylbilane synthase activity"/>
    <property type="evidence" value="ECO:0007669"/>
    <property type="project" value="UniProtKB-EC"/>
</dbReference>
<evidence type="ECO:0000313" key="4">
    <source>
        <dbReference type="Proteomes" id="UP000039021"/>
    </source>
</evidence>
<dbReference type="EC" id="2.5.1.61" evidence="2"/>
<evidence type="ECO:0000313" key="3">
    <source>
        <dbReference type="EMBL" id="CPB62512.1"/>
    </source>
</evidence>
<dbReference type="InterPro" id="IPR036803">
    <property type="entry name" value="Porphobilinogen_deaminase_C_sf"/>
</dbReference>
<keyword evidence="2" id="KW-0808">Transferase</keyword>
<name>A0A654TMA1_MYCTX</name>
<feature type="domain" description="Porphobilinogen deaminase C-terminal" evidence="1">
    <location>
        <begin position="2"/>
        <end position="59"/>
    </location>
</feature>
<accession>A0A654TMA1</accession>
<dbReference type="Proteomes" id="UP000039021">
    <property type="component" value="Unassembled WGS sequence"/>
</dbReference>
<reference evidence="4 5" key="1">
    <citation type="submission" date="2015-03" db="EMBL/GenBank/DDBJ databases">
        <authorList>
            <consortium name="Pathogen Informatics"/>
        </authorList>
    </citation>
    <scope>NUCLEOTIDE SEQUENCE [LARGE SCALE GENOMIC DNA]</scope>
    <source>
        <strain evidence="2 5">G09901357</strain>
        <strain evidence="4">N09902308</strain>
    </source>
</reference>
<gene>
    <name evidence="2" type="primary">hemC</name>
    <name evidence="2" type="ORF">ERS007681_04818</name>
    <name evidence="3" type="ORF">ERS007739_05345</name>
</gene>
<protein>
    <submittedName>
        <fullName evidence="2">Porphobilinogen deaminase HemC</fullName>
        <ecNumber evidence="2">2.5.1.61</ecNumber>
    </submittedName>
</protein>
<evidence type="ECO:0000313" key="5">
    <source>
        <dbReference type="Proteomes" id="UP000048289"/>
    </source>
</evidence>
<dbReference type="EMBL" id="CFOE01001509">
    <property type="protein sequence ID" value="CFE51784.1"/>
    <property type="molecule type" value="Genomic_DNA"/>
</dbReference>
<dbReference type="SUPFAM" id="SSF54782">
    <property type="entry name" value="Porphobilinogen deaminase (hydroxymethylbilane synthase), C-terminal domain"/>
    <property type="match status" value="1"/>
</dbReference>
<dbReference type="GO" id="GO:0033014">
    <property type="term" value="P:tetrapyrrole biosynthetic process"/>
    <property type="evidence" value="ECO:0007669"/>
    <property type="project" value="InterPro"/>
</dbReference>
<proteinExistence type="predicted"/>
<dbReference type="Proteomes" id="UP000048289">
    <property type="component" value="Unassembled WGS sequence"/>
</dbReference>
<dbReference type="InterPro" id="IPR022418">
    <property type="entry name" value="Porphobilinogen_deaminase_C"/>
</dbReference>
<dbReference type="AlphaFoldDB" id="A0A654TMA1"/>
<dbReference type="EMBL" id="CSBK01004165">
    <property type="protein sequence ID" value="CPB62512.1"/>
    <property type="molecule type" value="Genomic_DNA"/>
</dbReference>
<dbReference type="Pfam" id="PF03900">
    <property type="entry name" value="Porphobil_deamC"/>
    <property type="match status" value="1"/>
</dbReference>
<dbReference type="Gene3D" id="3.30.160.40">
    <property type="entry name" value="Porphobilinogen deaminase, C-terminal domain"/>
    <property type="match status" value="1"/>
</dbReference>
<organism evidence="2 5">
    <name type="scientific">Mycobacterium tuberculosis</name>
    <dbReference type="NCBI Taxonomy" id="1773"/>
    <lineage>
        <taxon>Bacteria</taxon>
        <taxon>Bacillati</taxon>
        <taxon>Actinomycetota</taxon>
        <taxon>Actinomycetes</taxon>
        <taxon>Mycobacteriales</taxon>
        <taxon>Mycobacteriaceae</taxon>
        <taxon>Mycobacterium</taxon>
        <taxon>Mycobacterium tuberculosis complex</taxon>
    </lineage>
</organism>
<sequence length="72" mass="7605">MGAIAEVVESIDEDGRVFEELSLRGCVAALDGSDVIRASGIGSCGRARELGLSVAAELFELGARELMWGVRH</sequence>